<gene>
    <name evidence="3" type="ORF">PVN32_27390</name>
</gene>
<sequence length="85" mass="9804">VTVHTISYTNHTTLAEALEKWRIDLIQPLLPRIFMIIEEINERFCGWLWEKYPGEWGRIEKLAVIAHGEVKMAHLAIVGSYSVNG</sequence>
<dbReference type="GO" id="GO:0008184">
    <property type="term" value="F:glycogen phosphorylase activity"/>
    <property type="evidence" value="ECO:0007669"/>
    <property type="project" value="InterPro"/>
</dbReference>
<comment type="function">
    <text evidence="2">Allosteric enzyme that catalyzes the rate-limiting step in glycogen catabolism, the phosphorolytic cleavage of glycogen to produce glucose-1-phosphate, and plays a central role in maintaining cellular and organismal glucose homeostasis.</text>
</comment>
<keyword evidence="2" id="KW-0663">Pyridoxal phosphate</keyword>
<dbReference type="Gene3D" id="3.40.50.2000">
    <property type="entry name" value="Glycogen Phosphorylase B"/>
    <property type="match status" value="1"/>
</dbReference>
<dbReference type="Proteomes" id="UP001216709">
    <property type="component" value="Unassembled WGS sequence"/>
</dbReference>
<accession>A0AAW6KLC1</accession>
<protein>
    <recommendedName>
        <fullName evidence="2">Alpha-1,4 glucan phosphorylase</fullName>
        <ecNumber evidence="2">2.4.1.1</ecNumber>
    </recommendedName>
</protein>
<dbReference type="EMBL" id="JARAFO010000827">
    <property type="protein sequence ID" value="MDE1455822.1"/>
    <property type="molecule type" value="Genomic_DNA"/>
</dbReference>
<comment type="cofactor">
    <cofactor evidence="2">
        <name>pyridoxal 5'-phosphate</name>
        <dbReference type="ChEBI" id="CHEBI:597326"/>
    </cofactor>
</comment>
<comment type="catalytic activity">
    <reaction evidence="2">
        <text>[(1-&gt;4)-alpha-D-glucosyl](n) + phosphate = [(1-&gt;4)-alpha-D-glucosyl](n-1) + alpha-D-glucose 1-phosphate</text>
        <dbReference type="Rhea" id="RHEA:41732"/>
        <dbReference type="Rhea" id="RHEA-COMP:9584"/>
        <dbReference type="Rhea" id="RHEA-COMP:9586"/>
        <dbReference type="ChEBI" id="CHEBI:15444"/>
        <dbReference type="ChEBI" id="CHEBI:43474"/>
        <dbReference type="ChEBI" id="CHEBI:58601"/>
        <dbReference type="EC" id="2.4.1.1"/>
    </reaction>
</comment>
<reference evidence="3" key="1">
    <citation type="submission" date="2022-12" db="EMBL/GenBank/DDBJ databases">
        <title>Draft Genome Sequences of Bacillus licheniformis and Bacillus paralicheniformis strains isolated from Irish skim milk powders.</title>
        <authorList>
            <person name="Lourenco A."/>
            <person name="Li F."/>
            <person name="Geraldine D."/>
            <person name="Tobin J.T."/>
            <person name="Butler F."/>
            <person name="Jordan K."/>
            <person name="Obrien T."/>
        </authorList>
    </citation>
    <scope>NUCLEOTIDE SEQUENCE</scope>
    <source>
        <strain evidence="3">3370</strain>
    </source>
</reference>
<evidence type="ECO:0000313" key="4">
    <source>
        <dbReference type="Proteomes" id="UP001216709"/>
    </source>
</evidence>
<dbReference type="GO" id="GO:0005980">
    <property type="term" value="P:glycogen catabolic process"/>
    <property type="evidence" value="ECO:0007669"/>
    <property type="project" value="TreeGrafter"/>
</dbReference>
<keyword evidence="2" id="KW-0808">Transferase</keyword>
<dbReference type="InterPro" id="IPR000811">
    <property type="entry name" value="Glyco_trans_35"/>
</dbReference>
<feature type="non-terminal residue" evidence="3">
    <location>
        <position position="1"/>
    </location>
</feature>
<evidence type="ECO:0000256" key="2">
    <source>
        <dbReference type="RuleBase" id="RU000587"/>
    </source>
</evidence>
<keyword evidence="2" id="KW-0119">Carbohydrate metabolism</keyword>
<dbReference type="PANTHER" id="PTHR11468">
    <property type="entry name" value="GLYCOGEN PHOSPHORYLASE"/>
    <property type="match status" value="1"/>
</dbReference>
<dbReference type="EC" id="2.4.1.1" evidence="2"/>
<proteinExistence type="inferred from homology"/>
<dbReference type="RefSeq" id="WP_274686272.1">
    <property type="nucleotide sequence ID" value="NZ_JARAFO010000827.1"/>
</dbReference>
<dbReference type="AlphaFoldDB" id="A0AAW6KLC1"/>
<evidence type="ECO:0000256" key="1">
    <source>
        <dbReference type="ARBA" id="ARBA00006047"/>
    </source>
</evidence>
<name>A0AAW6KLC1_9BACI</name>
<feature type="non-terminal residue" evidence="3">
    <location>
        <position position="85"/>
    </location>
</feature>
<keyword evidence="2" id="KW-0328">Glycosyltransferase</keyword>
<dbReference type="Pfam" id="PF00343">
    <property type="entry name" value="Phosphorylase"/>
    <property type="match status" value="1"/>
</dbReference>
<dbReference type="GO" id="GO:0005737">
    <property type="term" value="C:cytoplasm"/>
    <property type="evidence" value="ECO:0007669"/>
    <property type="project" value="TreeGrafter"/>
</dbReference>
<comment type="caution">
    <text evidence="3">The sequence shown here is derived from an EMBL/GenBank/DDBJ whole genome shotgun (WGS) entry which is preliminary data.</text>
</comment>
<organism evidence="3 4">
    <name type="scientific">Bacillus paralicheniformis</name>
    <dbReference type="NCBI Taxonomy" id="1648923"/>
    <lineage>
        <taxon>Bacteria</taxon>
        <taxon>Bacillati</taxon>
        <taxon>Bacillota</taxon>
        <taxon>Bacilli</taxon>
        <taxon>Bacillales</taxon>
        <taxon>Bacillaceae</taxon>
        <taxon>Bacillus</taxon>
    </lineage>
</organism>
<evidence type="ECO:0000313" key="3">
    <source>
        <dbReference type="EMBL" id="MDE1455822.1"/>
    </source>
</evidence>
<dbReference type="SUPFAM" id="SSF53756">
    <property type="entry name" value="UDP-Glycosyltransferase/glycogen phosphorylase"/>
    <property type="match status" value="1"/>
</dbReference>
<dbReference type="PANTHER" id="PTHR11468:SF3">
    <property type="entry name" value="GLYCOGEN PHOSPHORYLASE, LIVER FORM"/>
    <property type="match status" value="1"/>
</dbReference>
<dbReference type="GO" id="GO:0030170">
    <property type="term" value="F:pyridoxal phosphate binding"/>
    <property type="evidence" value="ECO:0007669"/>
    <property type="project" value="TreeGrafter"/>
</dbReference>
<comment type="similarity">
    <text evidence="1 2">Belongs to the glycogen phosphorylase family.</text>
</comment>